<evidence type="ECO:0000313" key="2">
    <source>
        <dbReference type="EMBL" id="KAB1079335.1"/>
    </source>
</evidence>
<accession>A0A6L3T086</accession>
<dbReference type="Gene3D" id="3.40.50.720">
    <property type="entry name" value="NAD(P)-binding Rossmann-like Domain"/>
    <property type="match status" value="1"/>
</dbReference>
<gene>
    <name evidence="2" type="ORF">F6X53_11035</name>
</gene>
<dbReference type="Pfam" id="PF13561">
    <property type="entry name" value="adh_short_C2"/>
    <property type="match status" value="1"/>
</dbReference>
<comment type="caution">
    <text evidence="2">The sequence shown here is derived from an EMBL/GenBank/DDBJ whole genome shotgun (WGS) entry which is preliminary data.</text>
</comment>
<dbReference type="InterPro" id="IPR036291">
    <property type="entry name" value="NAD(P)-bd_dom_sf"/>
</dbReference>
<dbReference type="SUPFAM" id="SSF51735">
    <property type="entry name" value="NAD(P)-binding Rossmann-fold domains"/>
    <property type="match status" value="1"/>
</dbReference>
<dbReference type="EMBL" id="VZZK01000009">
    <property type="protein sequence ID" value="KAB1079335.1"/>
    <property type="molecule type" value="Genomic_DNA"/>
</dbReference>
<dbReference type="FunFam" id="3.40.50.720:FF:000084">
    <property type="entry name" value="Short-chain dehydrogenase reductase"/>
    <property type="match status" value="1"/>
</dbReference>
<evidence type="ECO:0000313" key="3">
    <source>
        <dbReference type="Proteomes" id="UP000474159"/>
    </source>
</evidence>
<dbReference type="AlphaFoldDB" id="A0A6L3T086"/>
<keyword evidence="3" id="KW-1185">Reference proteome</keyword>
<dbReference type="InterPro" id="IPR002347">
    <property type="entry name" value="SDR_fam"/>
</dbReference>
<dbReference type="Proteomes" id="UP000474159">
    <property type="component" value="Unassembled WGS sequence"/>
</dbReference>
<dbReference type="PANTHER" id="PTHR42760">
    <property type="entry name" value="SHORT-CHAIN DEHYDROGENASES/REDUCTASES FAMILY MEMBER"/>
    <property type="match status" value="1"/>
</dbReference>
<sequence>MNPVLSHASNSRFDGKVAFVTGAGRGIGRVLVEQLSGAGAKVGVCDLVPERAQASVDAIKAAGGQALALPADVGDEEQVSAAVERLYGEWGRVDILVNGAGSYGAAFRKTHETPVEEWDQVFASNVRGTFLCAKFVIPHMVTGGGGRIINVASNAGRSVSPLLGCSYTAAKTAVIGITRHLSREYAKDGILVNTIAPGPVRSERVAGLIEEESAVELATQIPIGRLAEPEDIVDVILFLASDAARYMTGAIVDVSGGLILS</sequence>
<dbReference type="CDD" id="cd05233">
    <property type="entry name" value="SDR_c"/>
    <property type="match status" value="1"/>
</dbReference>
<evidence type="ECO:0000256" key="1">
    <source>
        <dbReference type="ARBA" id="ARBA00006484"/>
    </source>
</evidence>
<protein>
    <submittedName>
        <fullName evidence="2">SDR family oxidoreductase</fullName>
    </submittedName>
</protein>
<dbReference type="PRINTS" id="PR00080">
    <property type="entry name" value="SDRFAMILY"/>
</dbReference>
<organism evidence="2 3">
    <name type="scientific">Methylobacterium soli</name>
    <dbReference type="NCBI Taxonomy" id="553447"/>
    <lineage>
        <taxon>Bacteria</taxon>
        <taxon>Pseudomonadati</taxon>
        <taxon>Pseudomonadota</taxon>
        <taxon>Alphaproteobacteria</taxon>
        <taxon>Hyphomicrobiales</taxon>
        <taxon>Methylobacteriaceae</taxon>
        <taxon>Methylobacterium</taxon>
    </lineage>
</organism>
<dbReference type="GO" id="GO:0016616">
    <property type="term" value="F:oxidoreductase activity, acting on the CH-OH group of donors, NAD or NADP as acceptor"/>
    <property type="evidence" value="ECO:0007669"/>
    <property type="project" value="TreeGrafter"/>
</dbReference>
<name>A0A6L3T086_9HYPH</name>
<reference evidence="2 3" key="1">
    <citation type="submission" date="2019-09" db="EMBL/GenBank/DDBJ databases">
        <title>YIM 48816 draft genome.</title>
        <authorList>
            <person name="Jiang L."/>
        </authorList>
    </citation>
    <scope>NUCLEOTIDE SEQUENCE [LARGE SCALE GENOMIC DNA]</scope>
    <source>
        <strain evidence="2 3">YIM 48816</strain>
    </source>
</reference>
<dbReference type="PROSITE" id="PS00061">
    <property type="entry name" value="ADH_SHORT"/>
    <property type="match status" value="1"/>
</dbReference>
<dbReference type="OrthoDB" id="9803333at2"/>
<dbReference type="PRINTS" id="PR00081">
    <property type="entry name" value="GDHRDH"/>
</dbReference>
<comment type="similarity">
    <text evidence="1">Belongs to the short-chain dehydrogenases/reductases (SDR) family.</text>
</comment>
<dbReference type="RefSeq" id="WP_151000070.1">
    <property type="nucleotide sequence ID" value="NZ_BPQY01000609.1"/>
</dbReference>
<proteinExistence type="inferred from homology"/>
<dbReference type="InterPro" id="IPR020904">
    <property type="entry name" value="Sc_DH/Rdtase_CS"/>
</dbReference>